<dbReference type="WBParaSite" id="sdigi.contig211.g6177.t1">
    <property type="protein sequence ID" value="sdigi.contig211.g6177.t1"/>
    <property type="gene ID" value="sdigi.contig211.g6177"/>
</dbReference>
<evidence type="ECO:0000313" key="2">
    <source>
        <dbReference type="WBParaSite" id="sdigi.contig211.g6177.t1"/>
    </source>
</evidence>
<evidence type="ECO:0000313" key="1">
    <source>
        <dbReference type="Proteomes" id="UP000887581"/>
    </source>
</evidence>
<keyword evidence="1" id="KW-1185">Reference proteome</keyword>
<protein>
    <submittedName>
        <fullName evidence="2">Uncharacterized protein</fullName>
    </submittedName>
</protein>
<accession>A0A915PKK0</accession>
<dbReference type="Proteomes" id="UP000887581">
    <property type="component" value="Unplaced"/>
</dbReference>
<sequence length="61" mass="7112">MGKPSYRCPPVKRLFFEKKDNMLSKNDTNSGSSCLDELTSRDCHFSQTLAVGVEWKKWEER</sequence>
<organism evidence="1 2">
    <name type="scientific">Setaria digitata</name>
    <dbReference type="NCBI Taxonomy" id="48799"/>
    <lineage>
        <taxon>Eukaryota</taxon>
        <taxon>Metazoa</taxon>
        <taxon>Ecdysozoa</taxon>
        <taxon>Nematoda</taxon>
        <taxon>Chromadorea</taxon>
        <taxon>Rhabditida</taxon>
        <taxon>Spirurina</taxon>
        <taxon>Spiruromorpha</taxon>
        <taxon>Filarioidea</taxon>
        <taxon>Setariidae</taxon>
        <taxon>Setaria</taxon>
    </lineage>
</organism>
<reference evidence="2" key="1">
    <citation type="submission" date="2022-11" db="UniProtKB">
        <authorList>
            <consortium name="WormBaseParasite"/>
        </authorList>
    </citation>
    <scope>IDENTIFICATION</scope>
</reference>
<proteinExistence type="predicted"/>
<name>A0A915PKK0_9BILA</name>
<dbReference type="AlphaFoldDB" id="A0A915PKK0"/>